<dbReference type="Pfam" id="PF01920">
    <property type="entry name" value="Prefoldin_2"/>
    <property type="match status" value="1"/>
</dbReference>
<evidence type="ECO:0000256" key="5">
    <source>
        <dbReference type="ARBA" id="ARBA00022490"/>
    </source>
</evidence>
<proteinExistence type="inferred from homology"/>
<accession>A0A2K5API9</accession>
<evidence type="ECO:0000256" key="8">
    <source>
        <dbReference type="ARBA" id="ARBA00033461"/>
    </source>
</evidence>
<evidence type="ECO:0000313" key="12">
    <source>
        <dbReference type="Proteomes" id="UP000236248"/>
    </source>
</evidence>
<dbReference type="GeneID" id="41594454"/>
<evidence type="ECO:0000256" key="7">
    <source>
        <dbReference type="ARBA" id="ARBA00025077"/>
    </source>
</evidence>
<dbReference type="CDD" id="cd23162">
    <property type="entry name" value="Prefoldin_beta_GimC"/>
    <property type="match status" value="1"/>
</dbReference>
<evidence type="ECO:0000256" key="2">
    <source>
        <dbReference type="ARBA" id="ARBA00008045"/>
    </source>
</evidence>
<organism evidence="11 12">
    <name type="scientific">Candidatus Nitrosocaldus cavascurensis</name>
    <dbReference type="NCBI Taxonomy" id="2058097"/>
    <lineage>
        <taxon>Archaea</taxon>
        <taxon>Nitrososphaerota</taxon>
        <taxon>Nitrososphaeria</taxon>
        <taxon>Candidatus Nitrosocaldales</taxon>
        <taxon>Candidatus Nitrosocaldaceae</taxon>
        <taxon>Candidatus Nitrosocaldus</taxon>
    </lineage>
</organism>
<keyword evidence="10" id="KW-0175">Coiled coil</keyword>
<evidence type="ECO:0000256" key="4">
    <source>
        <dbReference type="ARBA" id="ARBA00016304"/>
    </source>
</evidence>
<dbReference type="EMBL" id="LT981265">
    <property type="protein sequence ID" value="SPC33550.1"/>
    <property type="molecule type" value="Genomic_DNA"/>
</dbReference>
<dbReference type="AlphaFoldDB" id="A0A2K5API9"/>
<dbReference type="FunFam" id="1.10.287.370:FF:000013">
    <property type="entry name" value="Prefoldin subunit beta"/>
    <property type="match status" value="1"/>
</dbReference>
<dbReference type="InterPro" id="IPR009053">
    <property type="entry name" value="Prefoldin"/>
</dbReference>
<evidence type="ECO:0000313" key="11">
    <source>
        <dbReference type="EMBL" id="SPC33550.1"/>
    </source>
</evidence>
<evidence type="ECO:0000256" key="3">
    <source>
        <dbReference type="ARBA" id="ARBA00011716"/>
    </source>
</evidence>
<dbReference type="RefSeq" id="WP_103287610.1">
    <property type="nucleotide sequence ID" value="NZ_LT981265.1"/>
</dbReference>
<name>A0A2K5API9_9ARCH</name>
<dbReference type="Proteomes" id="UP000236248">
    <property type="component" value="Chromosome NCAV"/>
</dbReference>
<keyword evidence="5 9" id="KW-0963">Cytoplasm</keyword>
<dbReference type="Gene3D" id="1.10.287.370">
    <property type="match status" value="1"/>
</dbReference>
<dbReference type="InterPro" id="IPR012713">
    <property type="entry name" value="PfdB"/>
</dbReference>
<gene>
    <name evidence="9 11" type="primary">pfdB</name>
    <name evidence="11" type="ORF">NCAV_0356</name>
</gene>
<evidence type="ECO:0000256" key="9">
    <source>
        <dbReference type="HAMAP-Rule" id="MF_00307"/>
    </source>
</evidence>
<dbReference type="HAMAP" id="MF_00307">
    <property type="entry name" value="PfdB"/>
    <property type="match status" value="1"/>
</dbReference>
<evidence type="ECO:0000256" key="6">
    <source>
        <dbReference type="ARBA" id="ARBA00023186"/>
    </source>
</evidence>
<sequence length="123" mass="14126">MSEQELPPWLREQLARLNQLQQNLQAILMQKQQLEIESVEIDKAIEELKKAGVDDAVYKSAGPVLIKGKRDDVLKELEEKKELLSTRIMVLSKQESRLKENLKDVQSRIDEMIRGQSTGARAE</sequence>
<dbReference type="PANTHER" id="PTHR20903:SF0">
    <property type="entry name" value="PREFOLDIN SUBUNIT 1"/>
    <property type="match status" value="1"/>
</dbReference>
<evidence type="ECO:0000256" key="1">
    <source>
        <dbReference type="ARBA" id="ARBA00004496"/>
    </source>
</evidence>
<keyword evidence="6 9" id="KW-0143">Chaperone</keyword>
<dbReference type="GO" id="GO:0016272">
    <property type="term" value="C:prefoldin complex"/>
    <property type="evidence" value="ECO:0007669"/>
    <property type="project" value="UniProtKB-UniRule"/>
</dbReference>
<feature type="coiled-coil region" evidence="10">
    <location>
        <begin position="10"/>
        <end position="108"/>
    </location>
</feature>
<dbReference type="PANTHER" id="PTHR20903">
    <property type="entry name" value="PREFOLDIN SUBUNIT 1-RELATED"/>
    <property type="match status" value="1"/>
</dbReference>
<dbReference type="NCBIfam" id="TIGR02338">
    <property type="entry name" value="gimC_beta"/>
    <property type="match status" value="1"/>
</dbReference>
<comment type="function">
    <text evidence="7 9">Molecular chaperone capable of stabilizing a range of proteins. Seems to fulfill an ATP-independent, HSP70-like function in archaeal de novo protein folding.</text>
</comment>
<dbReference type="SUPFAM" id="SSF46579">
    <property type="entry name" value="Prefoldin"/>
    <property type="match status" value="1"/>
</dbReference>
<dbReference type="KEGG" id="ncv:NCAV_0356"/>
<keyword evidence="12" id="KW-1185">Reference proteome</keyword>
<protein>
    <recommendedName>
        <fullName evidence="4 9">Prefoldin subunit beta</fullName>
    </recommendedName>
    <alternativeName>
        <fullName evidence="8 9">GimC subunit beta</fullName>
    </alternativeName>
</protein>
<evidence type="ECO:0000256" key="10">
    <source>
        <dbReference type="SAM" id="Coils"/>
    </source>
</evidence>
<dbReference type="InterPro" id="IPR002777">
    <property type="entry name" value="PFD_beta-like"/>
</dbReference>
<comment type="similarity">
    <text evidence="2 9">Belongs to the prefoldin subunit beta family.</text>
</comment>
<reference evidence="12" key="1">
    <citation type="submission" date="2018-01" db="EMBL/GenBank/DDBJ databases">
        <authorList>
            <person name="Kerou L M."/>
        </authorList>
    </citation>
    <scope>NUCLEOTIDE SEQUENCE [LARGE SCALE GENOMIC DNA]</scope>
    <source>
        <strain evidence="12">SCU2</strain>
    </source>
</reference>
<dbReference type="GO" id="GO:0051082">
    <property type="term" value="F:unfolded protein binding"/>
    <property type="evidence" value="ECO:0007669"/>
    <property type="project" value="UniProtKB-UniRule"/>
</dbReference>
<comment type="subunit">
    <text evidence="3 9">Heterohexamer of two alpha and four beta subunits.</text>
</comment>
<dbReference type="GO" id="GO:0005737">
    <property type="term" value="C:cytoplasm"/>
    <property type="evidence" value="ECO:0007669"/>
    <property type="project" value="UniProtKB-SubCell"/>
</dbReference>
<dbReference type="GO" id="GO:0044183">
    <property type="term" value="F:protein folding chaperone"/>
    <property type="evidence" value="ECO:0007669"/>
    <property type="project" value="TreeGrafter"/>
</dbReference>
<comment type="subcellular location">
    <subcellularLocation>
        <location evidence="1 9">Cytoplasm</location>
    </subcellularLocation>
</comment>